<organism evidence="1 2">
    <name type="scientific">Halocaridina rubra</name>
    <name type="common">Hawaiian red shrimp</name>
    <dbReference type="NCBI Taxonomy" id="373956"/>
    <lineage>
        <taxon>Eukaryota</taxon>
        <taxon>Metazoa</taxon>
        <taxon>Ecdysozoa</taxon>
        <taxon>Arthropoda</taxon>
        <taxon>Crustacea</taxon>
        <taxon>Multicrustacea</taxon>
        <taxon>Malacostraca</taxon>
        <taxon>Eumalacostraca</taxon>
        <taxon>Eucarida</taxon>
        <taxon>Decapoda</taxon>
        <taxon>Pleocyemata</taxon>
        <taxon>Caridea</taxon>
        <taxon>Atyoidea</taxon>
        <taxon>Atyidae</taxon>
        <taxon>Halocaridina</taxon>
    </lineage>
</organism>
<reference evidence="1 2" key="1">
    <citation type="submission" date="2023-11" db="EMBL/GenBank/DDBJ databases">
        <title>Halocaridina rubra genome assembly.</title>
        <authorList>
            <person name="Smith C."/>
        </authorList>
    </citation>
    <scope>NUCLEOTIDE SEQUENCE [LARGE SCALE GENOMIC DNA]</scope>
    <source>
        <strain evidence="1">EP-1</strain>
        <tissue evidence="1">Whole</tissue>
    </source>
</reference>
<proteinExistence type="predicted"/>
<accession>A0AAN9A362</accession>
<protein>
    <submittedName>
        <fullName evidence="1">Uncharacterized protein</fullName>
    </submittedName>
</protein>
<evidence type="ECO:0000313" key="1">
    <source>
        <dbReference type="EMBL" id="KAK7073313.1"/>
    </source>
</evidence>
<comment type="caution">
    <text evidence="1">The sequence shown here is derived from an EMBL/GenBank/DDBJ whole genome shotgun (WGS) entry which is preliminary data.</text>
</comment>
<name>A0AAN9A362_HALRR</name>
<dbReference type="EMBL" id="JAXCGZ010013220">
    <property type="protein sequence ID" value="KAK7073313.1"/>
    <property type="molecule type" value="Genomic_DNA"/>
</dbReference>
<gene>
    <name evidence="1" type="ORF">SK128_022155</name>
</gene>
<keyword evidence="2" id="KW-1185">Reference proteome</keyword>
<dbReference type="Proteomes" id="UP001381693">
    <property type="component" value="Unassembled WGS sequence"/>
</dbReference>
<sequence length="718" mass="78788">MVKPVDPLSDSKEMDIFFQISWRRDSSAGGNCDDQVINAGNLIGSGTMACQSGCSLSFSESMEYRCTGFSMSENWSFGQSSVYYTFGAADDQIRIGYSNCCWSSPFSSSWNIATSFSVKKRNDTGRINSTPRALAAPTLRLQLGCNHTIIIPVSDPDGDIVRCRWGITYDECGGVCNAFPNAVLDEDSCTITYEAVYGTGLSVAALMIEDFVQGSSTSLSSVGLQFIIEVFSSSCAVNSEGQSSEQSCIQLMVGFYPPSLNESTLAPQNNEKVSPEGVTLEMYITQSVQRPSVDAYLKFVNRDTNVVLYSVNFFDSSEISFIDSQHIVVQPAFTFPEKTKIYVELEKGIVVGFQGCGPVNEPVTDESFWTFVTKDITPPSVLSMSFPPKTNANVTFLWTLDEPAYSFCSLDGGEPQNCSSGEFSANNLSEGYHSFFIQHSDLENNSANTSHIFYVDATPPNVTFSSVPGNISNENQFAFHFLCDEDDGCLFFCNLQTLPLSDTVLAPCPGGNFTTPLLSEGNQYVFSVYAVDSVNNVGYSYYIWIVDLTPPNITITNVAIPCTSDRTPSSTGFPMVSDNTDTNPMLAYSDYDDSCTISRSWMATDAAGNIAQVQQTITMNFIPFISFLPKISFSCSSDLGVHHVSPETASAPNPCHRPITLTSQDDLQIYPCPGSFYRTWTLNDSCTGTVKTAKQLIEVYDVDFSEYNFDLFNICTNW</sequence>
<evidence type="ECO:0000313" key="2">
    <source>
        <dbReference type="Proteomes" id="UP001381693"/>
    </source>
</evidence>
<dbReference type="AlphaFoldDB" id="A0AAN9A362"/>